<evidence type="ECO:0008006" key="3">
    <source>
        <dbReference type="Google" id="ProtNLM"/>
    </source>
</evidence>
<dbReference type="InterPro" id="IPR027417">
    <property type="entry name" value="P-loop_NTPase"/>
</dbReference>
<dbReference type="EMBL" id="VFPP01000001">
    <property type="protein sequence ID" value="TQM79749.1"/>
    <property type="molecule type" value="Genomic_DNA"/>
</dbReference>
<dbReference type="Proteomes" id="UP000316628">
    <property type="component" value="Unassembled WGS sequence"/>
</dbReference>
<dbReference type="Gene3D" id="3.40.50.300">
    <property type="entry name" value="P-loop containing nucleotide triphosphate hydrolases"/>
    <property type="match status" value="1"/>
</dbReference>
<comment type="caution">
    <text evidence="1">The sequence shown here is derived from an EMBL/GenBank/DDBJ whole genome shotgun (WGS) entry which is preliminary data.</text>
</comment>
<reference evidence="1 2" key="1">
    <citation type="submission" date="2019-06" db="EMBL/GenBank/DDBJ databases">
        <title>Sequencing the genomes of 1000 actinobacteria strains.</title>
        <authorList>
            <person name="Klenk H.-P."/>
        </authorList>
    </citation>
    <scope>NUCLEOTIDE SEQUENCE [LARGE SCALE GENOMIC DNA]</scope>
    <source>
        <strain evidence="1 2">DSM 45456</strain>
    </source>
</reference>
<gene>
    <name evidence="1" type="ORF">FHX81_2059</name>
</gene>
<proteinExistence type="predicted"/>
<protein>
    <recommendedName>
        <fullName evidence="3">AAA domain-containing protein</fullName>
    </recommendedName>
</protein>
<organism evidence="1 2">
    <name type="scientific">Saccharothrix saharensis</name>
    <dbReference type="NCBI Taxonomy" id="571190"/>
    <lineage>
        <taxon>Bacteria</taxon>
        <taxon>Bacillati</taxon>
        <taxon>Actinomycetota</taxon>
        <taxon>Actinomycetes</taxon>
        <taxon>Pseudonocardiales</taxon>
        <taxon>Pseudonocardiaceae</taxon>
        <taxon>Saccharothrix</taxon>
    </lineage>
</organism>
<evidence type="ECO:0000313" key="1">
    <source>
        <dbReference type="EMBL" id="TQM79749.1"/>
    </source>
</evidence>
<keyword evidence="2" id="KW-1185">Reference proteome</keyword>
<sequence>MVPHGGTPGRRSTHFPGTLPRVITRELLVLGGGAEVGKSNVGWEVSPVLRARGTAHCPVEGDYLDRVHPAPADDPHRTGITERNLASVWANYAALGQHRLVCTNTVSVRQEPMIRRATGPGAVRSALVRLTASEATTRERLARREIGSQLAPHVERSLAMARRLDADAPPGTVRIATDGSSVEDIAHEVVPVAGR</sequence>
<accession>A0A543JAA7</accession>
<evidence type="ECO:0000313" key="2">
    <source>
        <dbReference type="Proteomes" id="UP000316628"/>
    </source>
</evidence>
<dbReference type="AlphaFoldDB" id="A0A543JAA7"/>
<name>A0A543JAA7_9PSEU</name>